<reference evidence="1" key="1">
    <citation type="submission" date="2020-03" db="EMBL/GenBank/DDBJ databases">
        <authorList>
            <person name="Weist P."/>
        </authorList>
    </citation>
    <scope>NUCLEOTIDE SEQUENCE</scope>
</reference>
<dbReference type="Proteomes" id="UP001153269">
    <property type="component" value="Unassembled WGS sequence"/>
</dbReference>
<evidence type="ECO:0000313" key="2">
    <source>
        <dbReference type="Proteomes" id="UP001153269"/>
    </source>
</evidence>
<organism evidence="1 2">
    <name type="scientific">Pleuronectes platessa</name>
    <name type="common">European plaice</name>
    <dbReference type="NCBI Taxonomy" id="8262"/>
    <lineage>
        <taxon>Eukaryota</taxon>
        <taxon>Metazoa</taxon>
        <taxon>Chordata</taxon>
        <taxon>Craniata</taxon>
        <taxon>Vertebrata</taxon>
        <taxon>Euteleostomi</taxon>
        <taxon>Actinopterygii</taxon>
        <taxon>Neopterygii</taxon>
        <taxon>Teleostei</taxon>
        <taxon>Neoteleostei</taxon>
        <taxon>Acanthomorphata</taxon>
        <taxon>Carangaria</taxon>
        <taxon>Pleuronectiformes</taxon>
        <taxon>Pleuronectoidei</taxon>
        <taxon>Pleuronectidae</taxon>
        <taxon>Pleuronectes</taxon>
    </lineage>
</organism>
<comment type="caution">
    <text evidence="1">The sequence shown here is derived from an EMBL/GenBank/DDBJ whole genome shotgun (WGS) entry which is preliminary data.</text>
</comment>
<sequence>MRGEMITEARPHPYISGMCAAAAAVLSSQALVCVNLSVCGYVVNSYEVLRDQEPVMNHRLHNPPPRLWEQSQRGRNICNPTSLLLSLHLISEGTLTFTPPLVPLSHLGSRDAPLFQEGGRASGRRSKFIIRALAGL</sequence>
<dbReference type="AlphaFoldDB" id="A0A9N7VLW2"/>
<proteinExistence type="predicted"/>
<name>A0A9N7VLW2_PLEPL</name>
<protein>
    <submittedName>
        <fullName evidence="1">Uncharacterized protein</fullName>
    </submittedName>
</protein>
<gene>
    <name evidence="1" type="ORF">PLEPLA_LOCUS38272</name>
</gene>
<evidence type="ECO:0000313" key="1">
    <source>
        <dbReference type="EMBL" id="CAB1450580.1"/>
    </source>
</evidence>
<dbReference type="EMBL" id="CADEAL010004059">
    <property type="protein sequence ID" value="CAB1450580.1"/>
    <property type="molecule type" value="Genomic_DNA"/>
</dbReference>
<accession>A0A9N7VLW2</accession>
<keyword evidence="2" id="KW-1185">Reference proteome</keyword>